<comment type="caution">
    <text evidence="2">The sequence shown here is derived from an EMBL/GenBank/DDBJ whole genome shotgun (WGS) entry which is preliminary data.</text>
</comment>
<sequence length="244" mass="25481">MIAHDLVLLCINNEAGWTTCAASCAPCNLSFGAPGDRLGPTRASQVGSSLVTLVHTCGVFCEGACGESTKRTHSGLLIIKCKACGRRRGRTRLVLWEKRCYASCLSGGPAREAGPSAVSFRARPLLIYLSRGTPAAASPRFQASVPSLGPAARFRAPRGSASPGCTSGSPAPPALPRLHQCSTAAVPSSNRRAAQGLIGSAPRPPLRRQPRPGPDRVNIGVRSSRASPLVLTTITALQTRHSRS</sequence>
<organism evidence="2 3">
    <name type="scientific">Pleurodeles waltl</name>
    <name type="common">Iberian ribbed newt</name>
    <dbReference type="NCBI Taxonomy" id="8319"/>
    <lineage>
        <taxon>Eukaryota</taxon>
        <taxon>Metazoa</taxon>
        <taxon>Chordata</taxon>
        <taxon>Craniata</taxon>
        <taxon>Vertebrata</taxon>
        <taxon>Euteleostomi</taxon>
        <taxon>Amphibia</taxon>
        <taxon>Batrachia</taxon>
        <taxon>Caudata</taxon>
        <taxon>Salamandroidea</taxon>
        <taxon>Salamandridae</taxon>
        <taxon>Pleurodelinae</taxon>
        <taxon>Pleurodeles</taxon>
    </lineage>
</organism>
<dbReference type="Proteomes" id="UP001066276">
    <property type="component" value="Chromosome 11"/>
</dbReference>
<dbReference type="AlphaFoldDB" id="A0AAV7LQF6"/>
<evidence type="ECO:0000256" key="1">
    <source>
        <dbReference type="SAM" id="MobiDB-lite"/>
    </source>
</evidence>
<evidence type="ECO:0000313" key="3">
    <source>
        <dbReference type="Proteomes" id="UP001066276"/>
    </source>
</evidence>
<accession>A0AAV7LQF6</accession>
<evidence type="ECO:0000313" key="2">
    <source>
        <dbReference type="EMBL" id="KAJ1093307.1"/>
    </source>
</evidence>
<gene>
    <name evidence="2" type="ORF">NDU88_006412</name>
</gene>
<protein>
    <submittedName>
        <fullName evidence="2">Uncharacterized protein</fullName>
    </submittedName>
</protein>
<keyword evidence="3" id="KW-1185">Reference proteome</keyword>
<feature type="region of interest" description="Disordered" evidence="1">
    <location>
        <begin position="152"/>
        <end position="176"/>
    </location>
</feature>
<feature type="region of interest" description="Disordered" evidence="1">
    <location>
        <begin position="189"/>
        <end position="224"/>
    </location>
</feature>
<proteinExistence type="predicted"/>
<dbReference type="EMBL" id="JANPWB010000015">
    <property type="protein sequence ID" value="KAJ1093307.1"/>
    <property type="molecule type" value="Genomic_DNA"/>
</dbReference>
<name>A0AAV7LQF6_PLEWA</name>
<reference evidence="2" key="1">
    <citation type="journal article" date="2022" name="bioRxiv">
        <title>Sequencing and chromosome-scale assembly of the giantPleurodeles waltlgenome.</title>
        <authorList>
            <person name="Brown T."/>
            <person name="Elewa A."/>
            <person name="Iarovenko S."/>
            <person name="Subramanian E."/>
            <person name="Araus A.J."/>
            <person name="Petzold A."/>
            <person name="Susuki M."/>
            <person name="Suzuki K.-i.T."/>
            <person name="Hayashi T."/>
            <person name="Toyoda A."/>
            <person name="Oliveira C."/>
            <person name="Osipova E."/>
            <person name="Leigh N.D."/>
            <person name="Simon A."/>
            <person name="Yun M.H."/>
        </authorList>
    </citation>
    <scope>NUCLEOTIDE SEQUENCE</scope>
    <source>
        <strain evidence="2">20211129_DDA</strain>
        <tissue evidence="2">Liver</tissue>
    </source>
</reference>